<dbReference type="InterPro" id="IPR017948">
    <property type="entry name" value="TGFb_CS"/>
</dbReference>
<dbReference type="GO" id="GO:0005615">
    <property type="term" value="C:extracellular space"/>
    <property type="evidence" value="ECO:0007669"/>
    <property type="project" value="TreeGrafter"/>
</dbReference>
<dbReference type="GO" id="GO:0008083">
    <property type="term" value="F:growth factor activity"/>
    <property type="evidence" value="ECO:0007669"/>
    <property type="project" value="UniProtKB-KW"/>
</dbReference>
<keyword evidence="5 9" id="KW-0339">Growth factor</keyword>
<dbReference type="InterPro" id="IPR001839">
    <property type="entry name" value="TGF-b_C"/>
</dbReference>
<dbReference type="InterPro" id="IPR001111">
    <property type="entry name" value="TGF-b_propeptide"/>
</dbReference>
<dbReference type="PANTHER" id="PTHR11848:SF6">
    <property type="entry name" value="INHIBIN BETA E CHAIN"/>
    <property type="match status" value="1"/>
</dbReference>
<evidence type="ECO:0000256" key="4">
    <source>
        <dbReference type="ARBA" id="ARBA00022729"/>
    </source>
</evidence>
<organism evidence="12 13">
    <name type="scientific">Taeniopygia guttata</name>
    <name type="common">Zebra finch</name>
    <name type="synonym">Poephila guttata</name>
    <dbReference type="NCBI Taxonomy" id="59729"/>
    <lineage>
        <taxon>Eukaryota</taxon>
        <taxon>Metazoa</taxon>
        <taxon>Chordata</taxon>
        <taxon>Craniata</taxon>
        <taxon>Vertebrata</taxon>
        <taxon>Euteleostomi</taxon>
        <taxon>Archelosauria</taxon>
        <taxon>Archosauria</taxon>
        <taxon>Dinosauria</taxon>
        <taxon>Saurischia</taxon>
        <taxon>Theropoda</taxon>
        <taxon>Coelurosauria</taxon>
        <taxon>Aves</taxon>
        <taxon>Neognathae</taxon>
        <taxon>Neoaves</taxon>
        <taxon>Telluraves</taxon>
        <taxon>Australaves</taxon>
        <taxon>Passeriformes</taxon>
        <taxon>Passeroidea</taxon>
        <taxon>Estrildidae</taxon>
        <taxon>Estrildinae</taxon>
        <taxon>Taeniopygia</taxon>
    </lineage>
</organism>
<dbReference type="InterPro" id="IPR015615">
    <property type="entry name" value="TGF-beta-rel"/>
</dbReference>
<evidence type="ECO:0000313" key="12">
    <source>
        <dbReference type="Ensembl" id="ENSTGUP00000035464.1"/>
    </source>
</evidence>
<dbReference type="Proteomes" id="UP000007754">
    <property type="component" value="Unplaced"/>
</dbReference>
<feature type="compositionally biased region" description="Pro residues" evidence="10">
    <location>
        <begin position="97"/>
        <end position="108"/>
    </location>
</feature>
<feature type="region of interest" description="Disordered" evidence="10">
    <location>
        <begin position="130"/>
        <end position="150"/>
    </location>
</feature>
<dbReference type="Gene3D" id="2.10.90.10">
    <property type="entry name" value="Cystine-knot cytokines"/>
    <property type="match status" value="1"/>
</dbReference>
<feature type="domain" description="TGF-beta family profile" evidence="11">
    <location>
        <begin position="394"/>
        <end position="514"/>
    </location>
</feature>
<name>A0A674HI55_TAEGU</name>
<feature type="compositionally biased region" description="Low complexity" evidence="10">
    <location>
        <begin position="12"/>
        <end position="29"/>
    </location>
</feature>
<keyword evidence="13" id="KW-1185">Reference proteome</keyword>
<dbReference type="Pfam" id="PF00688">
    <property type="entry name" value="TGFb_propeptide"/>
    <property type="match status" value="1"/>
</dbReference>
<evidence type="ECO:0000259" key="11">
    <source>
        <dbReference type="PROSITE" id="PS51362"/>
    </source>
</evidence>
<comment type="similarity">
    <text evidence="2 9">Belongs to the TGF-beta family.</text>
</comment>
<dbReference type="SUPFAM" id="SSF57501">
    <property type="entry name" value="Cystine-knot cytokines"/>
    <property type="match status" value="1"/>
</dbReference>
<keyword evidence="3" id="KW-0964">Secreted</keyword>
<dbReference type="GO" id="GO:0005125">
    <property type="term" value="F:cytokine activity"/>
    <property type="evidence" value="ECO:0007669"/>
    <property type="project" value="TreeGrafter"/>
</dbReference>
<sequence>MTRTLHSCPTHAGPAGAAARPPWGSSDGFGVTGNGGGWGAAHRPPPRGGGDGVLIPVIPDGTGRDGPGGCGGQWRGAGGRRDRPRPPVPKADRAAPLPVPLPVPLPSHPRGPVTPLPVPLPVPLPSVPSRRSREVCAGPSVPVPVPPRQRRSRCSSRVRWARMAAHGPGPWLLLAAVLCAAAEPRCPSCPAGAERRLLEEVAKKQLLEKLRLRDRPRLAHAVPRAAVTRALRRLQAGGARRSPGVTGEEEEEEQSYEIISFAETDLTSPSSLGLQFQFSQAQDQDIRILQAQLWLYLRVPRASLTLRTFLAGETGAVAGGNLTLLGERQLSTTGSGWRSFPLLPTLQSFFQGQSRTLRLELESRGDGTDVMAQLNASWSHQPFLVAKVKVREPEHRVAKRSLRCSHNSNLCCRKDYYVDFRDIGWNDWIIKPEGYQINYCVGQCPLHVAGSPGMASSFHTAVFNLVKANNVQASGHSCCVPTRRRPLSVLYFDRNSNIVKTDIPDMIVDACGCS</sequence>
<evidence type="ECO:0000256" key="1">
    <source>
        <dbReference type="ARBA" id="ARBA00004613"/>
    </source>
</evidence>
<feature type="compositionally biased region" description="Gly residues" evidence="10">
    <location>
        <begin position="64"/>
        <end position="77"/>
    </location>
</feature>
<dbReference type="PROSITE" id="PS00250">
    <property type="entry name" value="TGF_BETA_1"/>
    <property type="match status" value="1"/>
</dbReference>
<dbReference type="GeneTree" id="ENSGT00940000160065"/>
<dbReference type="SMART" id="SM00204">
    <property type="entry name" value="TGFB"/>
    <property type="match status" value="1"/>
</dbReference>
<dbReference type="CDD" id="cd19406">
    <property type="entry name" value="TGF_beta_INHBC_E"/>
    <property type="match status" value="1"/>
</dbReference>
<proteinExistence type="inferred from homology"/>
<dbReference type="PANTHER" id="PTHR11848">
    <property type="entry name" value="TGF-BETA FAMILY"/>
    <property type="match status" value="1"/>
</dbReference>
<dbReference type="Pfam" id="PF00019">
    <property type="entry name" value="TGF_beta"/>
    <property type="match status" value="1"/>
</dbReference>
<dbReference type="FunCoup" id="A0A674HI55">
    <property type="interactions" value="42"/>
</dbReference>
<reference evidence="12" key="2">
    <citation type="submission" date="2025-09" db="UniProtKB">
        <authorList>
            <consortium name="Ensembl"/>
        </authorList>
    </citation>
    <scope>IDENTIFICATION</scope>
</reference>
<evidence type="ECO:0000256" key="5">
    <source>
        <dbReference type="ARBA" id="ARBA00023030"/>
    </source>
</evidence>
<evidence type="ECO:0000256" key="6">
    <source>
        <dbReference type="ARBA" id="ARBA00023157"/>
    </source>
</evidence>
<feature type="region of interest" description="Disordered" evidence="10">
    <location>
        <begin position="1"/>
        <end position="108"/>
    </location>
</feature>
<evidence type="ECO:0000256" key="7">
    <source>
        <dbReference type="ARBA" id="ARBA00023180"/>
    </source>
</evidence>
<evidence type="ECO:0000256" key="10">
    <source>
        <dbReference type="SAM" id="MobiDB-lite"/>
    </source>
</evidence>
<keyword evidence="7" id="KW-0325">Glycoprotein</keyword>
<comment type="subcellular location">
    <subcellularLocation>
        <location evidence="1">Secreted</location>
    </subcellularLocation>
</comment>
<evidence type="ECO:0000313" key="13">
    <source>
        <dbReference type="Proteomes" id="UP000007754"/>
    </source>
</evidence>
<protein>
    <recommendedName>
        <fullName evidence="11">TGF-beta family profile domain-containing protein</fullName>
    </recommendedName>
</protein>
<feature type="compositionally biased region" description="Basic and acidic residues" evidence="10">
    <location>
        <begin position="79"/>
        <end position="93"/>
    </location>
</feature>
<dbReference type="InterPro" id="IPR029034">
    <property type="entry name" value="Cystine-knot_cytokine"/>
</dbReference>
<accession>A0A674HI55</accession>
<dbReference type="Gene3D" id="2.60.120.970">
    <property type="match status" value="1"/>
</dbReference>
<dbReference type="FunFam" id="2.10.90.10:FF:000005">
    <property type="entry name" value="Inhibin beta A chain"/>
    <property type="match status" value="1"/>
</dbReference>
<comment type="subunit">
    <text evidence="8">Dimeric, linked by one or more disulfide bonds. Inhibin A is a dimer of alpha and beta-A. Inhibin B is a dimer of alpha and beta-B. Activin A is a homodimer of beta-A. Activin B is a homodimer of beta-B. Activin AB is a dimer of beta-A and beta-B.</text>
</comment>
<keyword evidence="6" id="KW-1015">Disulfide bond</keyword>
<dbReference type="InParanoid" id="A0A674HI55"/>
<evidence type="ECO:0000256" key="9">
    <source>
        <dbReference type="RuleBase" id="RU000354"/>
    </source>
</evidence>
<gene>
    <name evidence="12" type="primary">LOC100220137</name>
</gene>
<dbReference type="OMA" id="ETPLCCR"/>
<dbReference type="Ensembl" id="ENSTGUT00000037088.1">
    <property type="protein sequence ID" value="ENSTGUP00000035464.1"/>
    <property type="gene ID" value="ENSTGUG00000027520.1"/>
</dbReference>
<feature type="compositionally biased region" description="Gly residues" evidence="10">
    <location>
        <begin position="30"/>
        <end position="39"/>
    </location>
</feature>
<evidence type="ECO:0000256" key="8">
    <source>
        <dbReference type="ARBA" id="ARBA00065862"/>
    </source>
</evidence>
<dbReference type="PROSITE" id="PS51362">
    <property type="entry name" value="TGF_BETA_2"/>
    <property type="match status" value="1"/>
</dbReference>
<evidence type="ECO:0000256" key="3">
    <source>
        <dbReference type="ARBA" id="ARBA00022525"/>
    </source>
</evidence>
<reference evidence="12" key="1">
    <citation type="submission" date="2025-08" db="UniProtKB">
        <authorList>
            <consortium name="Ensembl"/>
        </authorList>
    </citation>
    <scope>IDENTIFICATION</scope>
</reference>
<evidence type="ECO:0000256" key="2">
    <source>
        <dbReference type="ARBA" id="ARBA00006656"/>
    </source>
</evidence>
<dbReference type="AlphaFoldDB" id="A0A674HI55"/>
<keyword evidence="4" id="KW-0732">Signal</keyword>